<evidence type="ECO:0000259" key="7">
    <source>
        <dbReference type="PROSITE" id="PS50110"/>
    </source>
</evidence>
<gene>
    <name evidence="8" type="ORF">GCM10007362_04870</name>
</gene>
<dbReference type="PROSITE" id="PS50110">
    <property type="entry name" value="RESPONSE_REGULATORY"/>
    <property type="match status" value="1"/>
</dbReference>
<dbReference type="InterPro" id="IPR039420">
    <property type="entry name" value="WalR-like"/>
</dbReference>
<accession>A0ABQ1ZK73</accession>
<dbReference type="PROSITE" id="PS00622">
    <property type="entry name" value="HTH_LUXR_1"/>
    <property type="match status" value="1"/>
</dbReference>
<reference evidence="9" key="1">
    <citation type="journal article" date="2019" name="Int. J. Syst. Evol. Microbiol.">
        <title>The Global Catalogue of Microorganisms (GCM) 10K type strain sequencing project: providing services to taxonomists for standard genome sequencing and annotation.</title>
        <authorList>
            <consortium name="The Broad Institute Genomics Platform"/>
            <consortium name="The Broad Institute Genome Sequencing Center for Infectious Disease"/>
            <person name="Wu L."/>
            <person name="Ma J."/>
        </authorList>
    </citation>
    <scope>NUCLEOTIDE SEQUENCE [LARGE SCALE GENOMIC DNA]</scope>
    <source>
        <strain evidence="9">CCM 8702</strain>
    </source>
</reference>
<evidence type="ECO:0000256" key="3">
    <source>
        <dbReference type="ARBA" id="ARBA00023125"/>
    </source>
</evidence>
<dbReference type="Pfam" id="PF00196">
    <property type="entry name" value="GerE"/>
    <property type="match status" value="1"/>
</dbReference>
<feature type="modified residue" description="4-aspartylphosphate" evidence="5">
    <location>
        <position position="62"/>
    </location>
</feature>
<evidence type="ECO:0000259" key="6">
    <source>
        <dbReference type="PROSITE" id="PS50043"/>
    </source>
</evidence>
<name>A0ABQ1ZK73_9BACL</name>
<proteinExistence type="predicted"/>
<keyword evidence="9" id="KW-1185">Reference proteome</keyword>
<sequence>MSQAEENRIYAVLIADDHLVVREGLKLILETNPRFRIAGEAENGEIAVKLAEKAKPDAILMDLNMPIMGGLEAMKAMNRKGLDIPVIILTTYNEDDMIADGLELGAKGYLLKDTGREHLFRTIESAVRGETLLQADIVSRAFAARQKRQSTEPAIKAESVLSPKEVQTLQLVAKGYRSKEIAFDMGISERTVKAHLTNIYNKLGVDSRMQAISAAVEQGIVHL</sequence>
<dbReference type="PRINTS" id="PR00038">
    <property type="entry name" value="HTHLUXR"/>
</dbReference>
<dbReference type="CDD" id="cd06170">
    <property type="entry name" value="LuxR_C_like"/>
    <property type="match status" value="1"/>
</dbReference>
<dbReference type="PANTHER" id="PTHR43214">
    <property type="entry name" value="TWO-COMPONENT RESPONSE REGULATOR"/>
    <property type="match status" value="1"/>
</dbReference>
<feature type="domain" description="Response regulatory" evidence="7">
    <location>
        <begin position="11"/>
        <end position="127"/>
    </location>
</feature>
<dbReference type="SUPFAM" id="SSF46894">
    <property type="entry name" value="C-terminal effector domain of the bipartite response regulators"/>
    <property type="match status" value="1"/>
</dbReference>
<evidence type="ECO:0000256" key="4">
    <source>
        <dbReference type="ARBA" id="ARBA00023163"/>
    </source>
</evidence>
<feature type="domain" description="HTH luxR-type" evidence="6">
    <location>
        <begin position="154"/>
        <end position="219"/>
    </location>
</feature>
<dbReference type="PROSITE" id="PS50043">
    <property type="entry name" value="HTH_LUXR_2"/>
    <property type="match status" value="1"/>
</dbReference>
<evidence type="ECO:0000256" key="5">
    <source>
        <dbReference type="PROSITE-ProRule" id="PRU00169"/>
    </source>
</evidence>
<protein>
    <submittedName>
        <fullName evidence="8">DNA-binding response regulator</fullName>
    </submittedName>
</protein>
<dbReference type="GO" id="GO:0003677">
    <property type="term" value="F:DNA binding"/>
    <property type="evidence" value="ECO:0007669"/>
    <property type="project" value="UniProtKB-KW"/>
</dbReference>
<dbReference type="SMART" id="SM00421">
    <property type="entry name" value="HTH_LUXR"/>
    <property type="match status" value="1"/>
</dbReference>
<dbReference type="InterPro" id="IPR000792">
    <property type="entry name" value="Tscrpt_reg_LuxR_C"/>
</dbReference>
<evidence type="ECO:0000313" key="9">
    <source>
        <dbReference type="Proteomes" id="UP000605427"/>
    </source>
</evidence>
<evidence type="ECO:0000313" key="8">
    <source>
        <dbReference type="EMBL" id="GGH69611.1"/>
    </source>
</evidence>
<dbReference type="PANTHER" id="PTHR43214:SF37">
    <property type="entry name" value="TRANSCRIPTIONAL REGULATORY PROTEIN YDFI"/>
    <property type="match status" value="1"/>
</dbReference>
<dbReference type="InterPro" id="IPR011006">
    <property type="entry name" value="CheY-like_superfamily"/>
</dbReference>
<dbReference type="RefSeq" id="WP_216673817.1">
    <property type="nucleotide sequence ID" value="NZ_BMDD01000001.1"/>
</dbReference>
<dbReference type="SMART" id="SM00448">
    <property type="entry name" value="REC"/>
    <property type="match status" value="1"/>
</dbReference>
<comment type="caution">
    <text evidence="8">The sequence shown here is derived from an EMBL/GenBank/DDBJ whole genome shotgun (WGS) entry which is preliminary data.</text>
</comment>
<evidence type="ECO:0000256" key="1">
    <source>
        <dbReference type="ARBA" id="ARBA00022553"/>
    </source>
</evidence>
<dbReference type="CDD" id="cd17535">
    <property type="entry name" value="REC_NarL-like"/>
    <property type="match status" value="1"/>
</dbReference>
<keyword evidence="2" id="KW-0805">Transcription regulation</keyword>
<dbReference type="InterPro" id="IPR001789">
    <property type="entry name" value="Sig_transdc_resp-reg_receiver"/>
</dbReference>
<dbReference type="Gene3D" id="3.40.50.2300">
    <property type="match status" value="1"/>
</dbReference>
<keyword evidence="4" id="KW-0804">Transcription</keyword>
<dbReference type="SUPFAM" id="SSF52172">
    <property type="entry name" value="CheY-like"/>
    <property type="match status" value="1"/>
</dbReference>
<keyword evidence="3 8" id="KW-0238">DNA-binding</keyword>
<dbReference type="Pfam" id="PF00072">
    <property type="entry name" value="Response_reg"/>
    <property type="match status" value="1"/>
</dbReference>
<dbReference type="EMBL" id="BMDD01000001">
    <property type="protein sequence ID" value="GGH69611.1"/>
    <property type="molecule type" value="Genomic_DNA"/>
</dbReference>
<dbReference type="Proteomes" id="UP000605427">
    <property type="component" value="Unassembled WGS sequence"/>
</dbReference>
<keyword evidence="1 5" id="KW-0597">Phosphoprotein</keyword>
<dbReference type="InterPro" id="IPR016032">
    <property type="entry name" value="Sig_transdc_resp-reg_C-effctor"/>
</dbReference>
<organism evidence="8 9">
    <name type="scientific">Saccharibacillus endophyticus</name>
    <dbReference type="NCBI Taxonomy" id="2060666"/>
    <lineage>
        <taxon>Bacteria</taxon>
        <taxon>Bacillati</taxon>
        <taxon>Bacillota</taxon>
        <taxon>Bacilli</taxon>
        <taxon>Bacillales</taxon>
        <taxon>Paenibacillaceae</taxon>
        <taxon>Saccharibacillus</taxon>
    </lineage>
</organism>
<evidence type="ECO:0000256" key="2">
    <source>
        <dbReference type="ARBA" id="ARBA00023015"/>
    </source>
</evidence>
<dbReference type="InterPro" id="IPR058245">
    <property type="entry name" value="NreC/VraR/RcsB-like_REC"/>
</dbReference>